<reference evidence="2 3" key="1">
    <citation type="journal article" date="2011" name="Science">
        <title>The ecoresponsive genome of Daphnia pulex.</title>
        <authorList>
            <person name="Colbourne J.K."/>
            <person name="Pfrender M.E."/>
            <person name="Gilbert D."/>
            <person name="Thomas W.K."/>
            <person name="Tucker A."/>
            <person name="Oakley T.H."/>
            <person name="Tokishita S."/>
            <person name="Aerts A."/>
            <person name="Arnold G.J."/>
            <person name="Basu M.K."/>
            <person name="Bauer D.J."/>
            <person name="Caceres C.E."/>
            <person name="Carmel L."/>
            <person name="Casola C."/>
            <person name="Choi J.H."/>
            <person name="Detter J.C."/>
            <person name="Dong Q."/>
            <person name="Dusheyko S."/>
            <person name="Eads B.D."/>
            <person name="Frohlich T."/>
            <person name="Geiler-Samerotte K.A."/>
            <person name="Gerlach D."/>
            <person name="Hatcher P."/>
            <person name="Jogdeo S."/>
            <person name="Krijgsveld J."/>
            <person name="Kriventseva E.V."/>
            <person name="Kultz D."/>
            <person name="Laforsch C."/>
            <person name="Lindquist E."/>
            <person name="Lopez J."/>
            <person name="Manak J.R."/>
            <person name="Muller J."/>
            <person name="Pangilinan J."/>
            <person name="Patwardhan R.P."/>
            <person name="Pitluck S."/>
            <person name="Pritham E.J."/>
            <person name="Rechtsteiner A."/>
            <person name="Rho M."/>
            <person name="Rogozin I.B."/>
            <person name="Sakarya O."/>
            <person name="Salamov A."/>
            <person name="Schaack S."/>
            <person name="Shapiro H."/>
            <person name="Shiga Y."/>
            <person name="Skalitzky C."/>
            <person name="Smith Z."/>
            <person name="Souvorov A."/>
            <person name="Sung W."/>
            <person name="Tang Z."/>
            <person name="Tsuchiya D."/>
            <person name="Tu H."/>
            <person name="Vos H."/>
            <person name="Wang M."/>
            <person name="Wolf Y.I."/>
            <person name="Yamagata H."/>
            <person name="Yamada T."/>
            <person name="Ye Y."/>
            <person name="Shaw J.R."/>
            <person name="Andrews J."/>
            <person name="Crease T.J."/>
            <person name="Tang H."/>
            <person name="Lucas S.M."/>
            <person name="Robertson H.M."/>
            <person name="Bork P."/>
            <person name="Koonin E.V."/>
            <person name="Zdobnov E.M."/>
            <person name="Grigoriev I.V."/>
            <person name="Lynch M."/>
            <person name="Boore J.L."/>
        </authorList>
    </citation>
    <scope>NUCLEOTIDE SEQUENCE [LARGE SCALE GENOMIC DNA]</scope>
</reference>
<dbReference type="KEGG" id="dpx:DAPPUDRAFT_65035"/>
<feature type="non-terminal residue" evidence="2">
    <location>
        <position position="1"/>
    </location>
</feature>
<proteinExistence type="predicted"/>
<keyword evidence="1" id="KW-0812">Transmembrane</keyword>
<dbReference type="InParanoid" id="E9HQA2"/>
<evidence type="ECO:0000313" key="3">
    <source>
        <dbReference type="Proteomes" id="UP000000305"/>
    </source>
</evidence>
<evidence type="ECO:0000313" key="2">
    <source>
        <dbReference type="EMBL" id="EFX66093.1"/>
    </source>
</evidence>
<organism evidence="2 3">
    <name type="scientific">Daphnia pulex</name>
    <name type="common">Water flea</name>
    <dbReference type="NCBI Taxonomy" id="6669"/>
    <lineage>
        <taxon>Eukaryota</taxon>
        <taxon>Metazoa</taxon>
        <taxon>Ecdysozoa</taxon>
        <taxon>Arthropoda</taxon>
        <taxon>Crustacea</taxon>
        <taxon>Branchiopoda</taxon>
        <taxon>Diplostraca</taxon>
        <taxon>Cladocera</taxon>
        <taxon>Anomopoda</taxon>
        <taxon>Daphniidae</taxon>
        <taxon>Daphnia</taxon>
    </lineage>
</organism>
<keyword evidence="1" id="KW-0472">Membrane</keyword>
<keyword evidence="3" id="KW-1185">Reference proteome</keyword>
<gene>
    <name evidence="2" type="ORF">DAPPUDRAFT_65035</name>
</gene>
<protein>
    <submittedName>
        <fullName evidence="2">Uncharacterized protein</fullName>
    </submittedName>
</protein>
<accession>E9HQA2</accession>
<feature type="transmembrane region" description="Helical" evidence="1">
    <location>
        <begin position="6"/>
        <end position="29"/>
    </location>
</feature>
<dbReference type="EMBL" id="GL732716">
    <property type="protein sequence ID" value="EFX66093.1"/>
    <property type="molecule type" value="Genomic_DNA"/>
</dbReference>
<dbReference type="AlphaFoldDB" id="E9HQA2"/>
<keyword evidence="1" id="KW-1133">Transmembrane helix</keyword>
<dbReference type="HOGENOM" id="CLU_2489678_0_0_1"/>
<evidence type="ECO:0000256" key="1">
    <source>
        <dbReference type="SAM" id="Phobius"/>
    </source>
</evidence>
<name>E9HQA2_DAPPU</name>
<sequence>FEWDYLGRYFLSMVVQAIVFFSFTVLLHYQVLPESVGARKESEHLKLFARLRGVSQKHMDKAISTQLSNVNKIALIRKFFIVSSMKA</sequence>
<dbReference type="Proteomes" id="UP000000305">
    <property type="component" value="Unassembled WGS sequence"/>
</dbReference>